<organism evidence="1 2">
    <name type="scientific">Fusobacterium pseudoperiodonticum</name>
    <dbReference type="NCBI Taxonomy" id="2663009"/>
    <lineage>
        <taxon>Bacteria</taxon>
        <taxon>Fusobacteriati</taxon>
        <taxon>Fusobacteriota</taxon>
        <taxon>Fusobacteriia</taxon>
        <taxon>Fusobacteriales</taxon>
        <taxon>Fusobacteriaceae</taxon>
        <taxon>Fusobacterium</taxon>
    </lineage>
</organism>
<dbReference type="Proteomes" id="UP000229011">
    <property type="component" value="Unassembled WGS sequence"/>
</dbReference>
<gene>
    <name evidence="1" type="ORF">CTM71_01320</name>
</gene>
<dbReference type="GeneID" id="93327111"/>
<dbReference type="EMBL" id="PEQY01000001">
    <property type="protein sequence ID" value="PIM79181.1"/>
    <property type="molecule type" value="Genomic_DNA"/>
</dbReference>
<sequence>MKTINIKGKNYVPVVERLKEFRTLEKFKNWSLETEWLSITQEVATCRVIIRDETGVLKSTGTAMELRDEKSSLVNKTSHVENAETSAVGRALGNLGIGLDGDEVASYEEVSRAKKQQLISSINSMVDERNRDEYEKEYKLSEIGMMSIEDLEVLENQLKINQKALLCEAIASIATNEDMEGILKKYKTKNLGSLDLKDLQSTHDVLVKFSQKCTQKELEDLKTYCKFVDIDMESYIKEHYQKDINELTKREYSQMKKKLNS</sequence>
<accession>A0A2G9EER4</accession>
<protein>
    <submittedName>
        <fullName evidence="1">Uncharacterized protein</fullName>
    </submittedName>
</protein>
<evidence type="ECO:0000313" key="2">
    <source>
        <dbReference type="Proteomes" id="UP000229011"/>
    </source>
</evidence>
<proteinExistence type="predicted"/>
<comment type="caution">
    <text evidence="1">The sequence shown here is derived from an EMBL/GenBank/DDBJ whole genome shotgun (WGS) entry which is preliminary data.</text>
</comment>
<dbReference type="RefSeq" id="WP_099957950.1">
    <property type="nucleotide sequence ID" value="NZ_PEQY01000001.1"/>
</dbReference>
<dbReference type="AlphaFoldDB" id="A0A2G9EER4"/>
<evidence type="ECO:0000313" key="1">
    <source>
        <dbReference type="EMBL" id="PIM79181.1"/>
    </source>
</evidence>
<reference evidence="1 2" key="1">
    <citation type="submission" date="2017-11" db="EMBL/GenBank/DDBJ databases">
        <title>Genome sequencing of Fusobacterium periodonticum KCOM 1259.</title>
        <authorList>
            <person name="Kook J.-K."/>
            <person name="Park S.-N."/>
            <person name="Lim Y.K."/>
        </authorList>
    </citation>
    <scope>NUCLEOTIDE SEQUENCE [LARGE SCALE GENOMIC DNA]</scope>
    <source>
        <strain evidence="1 2">KCOM 1259</strain>
    </source>
</reference>
<name>A0A2G9EER4_9FUSO</name>